<sequence length="59" mass="6248">MAPSRKIAPNTARTADDPEVSTAEERMASTGLVRPARNAGTMTDRVVTTTPISMQSTTV</sequence>
<organism evidence="2">
    <name type="scientific">freshwater metagenome</name>
    <dbReference type="NCBI Taxonomy" id="449393"/>
    <lineage>
        <taxon>unclassified sequences</taxon>
        <taxon>metagenomes</taxon>
        <taxon>ecological metagenomes</taxon>
    </lineage>
</organism>
<name>A0A6J7SD77_9ZZZZ</name>
<dbReference type="EMBL" id="CAFBPW010000234">
    <property type="protein sequence ID" value="CAB5039059.1"/>
    <property type="molecule type" value="Genomic_DNA"/>
</dbReference>
<evidence type="ECO:0000313" key="2">
    <source>
        <dbReference type="EMBL" id="CAB5039059.1"/>
    </source>
</evidence>
<dbReference type="AlphaFoldDB" id="A0A6J7SD77"/>
<protein>
    <submittedName>
        <fullName evidence="2">Unannotated protein</fullName>
    </submittedName>
</protein>
<feature type="region of interest" description="Disordered" evidence="1">
    <location>
        <begin position="1"/>
        <end position="59"/>
    </location>
</feature>
<feature type="compositionally biased region" description="Polar residues" evidence="1">
    <location>
        <begin position="46"/>
        <end position="59"/>
    </location>
</feature>
<evidence type="ECO:0000256" key="1">
    <source>
        <dbReference type="SAM" id="MobiDB-lite"/>
    </source>
</evidence>
<gene>
    <name evidence="2" type="ORF">UFOPK4173_01630</name>
</gene>
<reference evidence="2" key="1">
    <citation type="submission" date="2020-05" db="EMBL/GenBank/DDBJ databases">
        <authorList>
            <person name="Chiriac C."/>
            <person name="Salcher M."/>
            <person name="Ghai R."/>
            <person name="Kavagutti S V."/>
        </authorList>
    </citation>
    <scope>NUCLEOTIDE SEQUENCE</scope>
</reference>
<proteinExistence type="predicted"/>
<accession>A0A6J7SD77</accession>